<dbReference type="OrthoDB" id="5458456at2"/>
<dbReference type="InterPro" id="IPR044587">
    <property type="entry name" value="HSP21-like"/>
</dbReference>
<feature type="domain" description="SHSP" evidence="4">
    <location>
        <begin position="32"/>
        <end position="136"/>
    </location>
</feature>
<dbReference type="PANTHER" id="PTHR46733">
    <property type="entry name" value="26.5 KDA HEAT SHOCK PROTEIN, MITOCHONDRIAL"/>
    <property type="match status" value="1"/>
</dbReference>
<organism evidence="5 6">
    <name type="scientific">Paucidesulfovibrio gracilis DSM 16080</name>
    <dbReference type="NCBI Taxonomy" id="1121449"/>
    <lineage>
        <taxon>Bacteria</taxon>
        <taxon>Pseudomonadati</taxon>
        <taxon>Thermodesulfobacteriota</taxon>
        <taxon>Desulfovibrionia</taxon>
        <taxon>Desulfovibrionales</taxon>
        <taxon>Desulfovibrionaceae</taxon>
        <taxon>Paucidesulfovibrio</taxon>
    </lineage>
</organism>
<dbReference type="RefSeq" id="WP_078717897.1">
    <property type="nucleotide sequence ID" value="NZ_FUYC01000014.1"/>
</dbReference>
<dbReference type="STRING" id="1121449.SAMN02745704_02350"/>
<keyword evidence="6" id="KW-1185">Reference proteome</keyword>
<sequence length="136" mass="15731">MPDLKGWSYRELGRLRRDMDRLFDSLCQDYGLPGPKCAERAEIEEDDQEVRIRLVLPGLRARDLDVRVTELDLEISGRQEKATDQGHTLRGFTRRLGLPCRVQPDQVRAVYRDDVLNVILPKCRGAQCRSIHISEE</sequence>
<dbReference type="InterPro" id="IPR008978">
    <property type="entry name" value="HSP20-like_chaperone"/>
</dbReference>
<accession>A0A1T4XPQ8</accession>
<evidence type="ECO:0000256" key="2">
    <source>
        <dbReference type="PROSITE-ProRule" id="PRU00285"/>
    </source>
</evidence>
<evidence type="ECO:0000259" key="4">
    <source>
        <dbReference type="PROSITE" id="PS01031"/>
    </source>
</evidence>
<proteinExistence type="inferred from homology"/>
<dbReference type="Proteomes" id="UP000190027">
    <property type="component" value="Unassembled WGS sequence"/>
</dbReference>
<dbReference type="PANTHER" id="PTHR46733:SF4">
    <property type="entry name" value="HEAT SHOCK PROTEIN 21, CHLOROPLASTIC"/>
    <property type="match status" value="1"/>
</dbReference>
<evidence type="ECO:0000313" key="6">
    <source>
        <dbReference type="Proteomes" id="UP000190027"/>
    </source>
</evidence>
<reference evidence="5 6" key="1">
    <citation type="submission" date="2017-02" db="EMBL/GenBank/DDBJ databases">
        <authorList>
            <person name="Peterson S.W."/>
        </authorList>
    </citation>
    <scope>NUCLEOTIDE SEQUENCE [LARGE SCALE GENOMIC DNA]</scope>
    <source>
        <strain evidence="5 6">DSM 16080</strain>
    </source>
</reference>
<dbReference type="GO" id="GO:0009408">
    <property type="term" value="P:response to heat"/>
    <property type="evidence" value="ECO:0007669"/>
    <property type="project" value="InterPro"/>
</dbReference>
<dbReference type="AlphaFoldDB" id="A0A1T4XPQ8"/>
<evidence type="ECO:0000313" key="5">
    <source>
        <dbReference type="EMBL" id="SKA91526.1"/>
    </source>
</evidence>
<evidence type="ECO:0000256" key="3">
    <source>
        <dbReference type="RuleBase" id="RU003616"/>
    </source>
</evidence>
<keyword evidence="1" id="KW-0346">Stress response</keyword>
<evidence type="ECO:0000256" key="1">
    <source>
        <dbReference type="ARBA" id="ARBA00023016"/>
    </source>
</evidence>
<dbReference type="EMBL" id="FUYC01000014">
    <property type="protein sequence ID" value="SKA91526.1"/>
    <property type="molecule type" value="Genomic_DNA"/>
</dbReference>
<dbReference type="SUPFAM" id="SSF49764">
    <property type="entry name" value="HSP20-like chaperones"/>
    <property type="match status" value="1"/>
</dbReference>
<comment type="similarity">
    <text evidence="2 3">Belongs to the small heat shock protein (HSP20) family.</text>
</comment>
<gene>
    <name evidence="5" type="ORF">SAMN02745704_02350</name>
</gene>
<dbReference type="Pfam" id="PF00011">
    <property type="entry name" value="HSP20"/>
    <property type="match status" value="1"/>
</dbReference>
<name>A0A1T4XPQ8_9BACT</name>
<dbReference type="CDD" id="cd00298">
    <property type="entry name" value="ACD_sHsps_p23-like"/>
    <property type="match status" value="1"/>
</dbReference>
<dbReference type="PROSITE" id="PS01031">
    <property type="entry name" value="SHSP"/>
    <property type="match status" value="1"/>
</dbReference>
<dbReference type="Gene3D" id="2.60.40.790">
    <property type="match status" value="1"/>
</dbReference>
<protein>
    <submittedName>
        <fullName evidence="5">HSP20 family protein</fullName>
    </submittedName>
</protein>
<dbReference type="InterPro" id="IPR002068">
    <property type="entry name" value="A-crystallin/Hsp20_dom"/>
</dbReference>